<dbReference type="Gene3D" id="3.40.50.880">
    <property type="match status" value="1"/>
</dbReference>
<dbReference type="InterPro" id="IPR052158">
    <property type="entry name" value="INH-QAR"/>
</dbReference>
<proteinExistence type="predicted"/>
<accession>A0ABS3CZM7</accession>
<evidence type="ECO:0000313" key="2">
    <source>
        <dbReference type="EMBL" id="MBN7822557.1"/>
    </source>
</evidence>
<dbReference type="InterPro" id="IPR002818">
    <property type="entry name" value="DJ-1/PfpI"/>
</dbReference>
<dbReference type="PANTHER" id="PTHR43130:SF3">
    <property type="entry name" value="HTH-TYPE TRANSCRIPTIONAL REGULATOR RV1931C"/>
    <property type="match status" value="1"/>
</dbReference>
<dbReference type="PANTHER" id="PTHR43130">
    <property type="entry name" value="ARAC-FAMILY TRANSCRIPTIONAL REGULATOR"/>
    <property type="match status" value="1"/>
</dbReference>
<feature type="domain" description="DJ-1/PfpI" evidence="1">
    <location>
        <begin position="6"/>
        <end position="175"/>
    </location>
</feature>
<comment type="caution">
    <text evidence="2">The sequence shown here is derived from an EMBL/GenBank/DDBJ whole genome shotgun (WGS) entry which is preliminary data.</text>
</comment>
<dbReference type="EMBL" id="JAFKCS010000096">
    <property type="protein sequence ID" value="MBN7822557.1"/>
    <property type="molecule type" value="Genomic_DNA"/>
</dbReference>
<name>A0ABS3CZM7_9ALTE</name>
<sequence length="232" mass="24564">MSDITSIHFLTFPNVSEQDLLVPWELFQALAWGFAHEGRHLDVSIGGFEPGPVATHMGTEIKTNRVLEADDRFDVLYVPGGLGGGAASSNPEILELVRKHHAEGRWVASNCSGVGVLFRSGILDGKTITCSVALARRLPTLGADVLSPRLAWHVDAENRIFTSAGGGTAHMSTVALVAQFFGSDSARGLAANWDSLGLLGGALLQADGPIMDTPVELAAAAQDSFEMVFLPD</sequence>
<gene>
    <name evidence="2" type="ORF">J0A65_22030</name>
</gene>
<dbReference type="Proteomes" id="UP000663992">
    <property type="component" value="Unassembled WGS sequence"/>
</dbReference>
<dbReference type="RefSeq" id="WP_206596468.1">
    <property type="nucleotide sequence ID" value="NZ_JAFKCS010000096.1"/>
</dbReference>
<dbReference type="InterPro" id="IPR029062">
    <property type="entry name" value="Class_I_gatase-like"/>
</dbReference>
<protein>
    <submittedName>
        <fullName evidence="2">DJ-1/PfpI family protein</fullName>
    </submittedName>
</protein>
<evidence type="ECO:0000259" key="1">
    <source>
        <dbReference type="Pfam" id="PF01965"/>
    </source>
</evidence>
<evidence type="ECO:0000313" key="3">
    <source>
        <dbReference type="Proteomes" id="UP000663992"/>
    </source>
</evidence>
<keyword evidence="3" id="KW-1185">Reference proteome</keyword>
<organism evidence="2 3">
    <name type="scientific">Bowmanella yangjiangensis</name>
    <dbReference type="NCBI Taxonomy" id="2811230"/>
    <lineage>
        <taxon>Bacteria</taxon>
        <taxon>Pseudomonadati</taxon>
        <taxon>Pseudomonadota</taxon>
        <taxon>Gammaproteobacteria</taxon>
        <taxon>Alteromonadales</taxon>
        <taxon>Alteromonadaceae</taxon>
        <taxon>Bowmanella</taxon>
    </lineage>
</organism>
<reference evidence="2 3" key="1">
    <citation type="submission" date="2021-03" db="EMBL/GenBank/DDBJ databases">
        <title>novel species isolated from a fishpond in China.</title>
        <authorList>
            <person name="Lu H."/>
            <person name="Cai Z."/>
        </authorList>
    </citation>
    <scope>NUCLEOTIDE SEQUENCE [LARGE SCALE GENOMIC DNA]</scope>
    <source>
        <strain evidence="2 3">Y57</strain>
    </source>
</reference>
<dbReference type="SUPFAM" id="SSF52317">
    <property type="entry name" value="Class I glutamine amidotransferase-like"/>
    <property type="match status" value="1"/>
</dbReference>
<dbReference type="Pfam" id="PF01965">
    <property type="entry name" value="DJ-1_PfpI"/>
    <property type="match status" value="1"/>
</dbReference>